<dbReference type="EMBL" id="JAUSVF010000002">
    <property type="protein sequence ID" value="MDQ0322729.1"/>
    <property type="molecule type" value="Genomic_DNA"/>
</dbReference>
<comment type="caution">
    <text evidence="7">The sequence shown here is derived from an EMBL/GenBank/DDBJ whole genome shotgun (WGS) entry which is preliminary data.</text>
</comment>
<feature type="signal peptide" evidence="5">
    <location>
        <begin position="1"/>
        <end position="24"/>
    </location>
</feature>
<evidence type="ECO:0000256" key="4">
    <source>
        <dbReference type="PROSITE-ProRule" id="PRU00433"/>
    </source>
</evidence>
<keyword evidence="5" id="KW-0732">Signal</keyword>
<dbReference type="SUPFAM" id="SSF46626">
    <property type="entry name" value="Cytochrome c"/>
    <property type="match status" value="1"/>
</dbReference>
<proteinExistence type="predicted"/>
<sequence length="149" mass="15966">MARRPRLAALLGGGLALVAVSAQASDHSARFNYMLRCAGCHTETGEGLPHAGIPQFPGYIDAFAADDEGRTYMMHVPGVVGSSLSDAQIAAVLNYVVKSWGDPSIVAPFTAEEVTTRRAKPVPDVVAYRRQLVTRLKAEGAKIAEYPWP</sequence>
<keyword evidence="2 4" id="KW-0479">Metal-binding</keyword>
<evidence type="ECO:0000256" key="1">
    <source>
        <dbReference type="ARBA" id="ARBA00022617"/>
    </source>
</evidence>
<keyword evidence="8" id="KW-1185">Reference proteome</keyword>
<accession>A0ABU0BWU9</accession>
<evidence type="ECO:0000259" key="6">
    <source>
        <dbReference type="PROSITE" id="PS51007"/>
    </source>
</evidence>
<dbReference type="RefSeq" id="WP_307234627.1">
    <property type="nucleotide sequence ID" value="NZ_JAUSVF010000002.1"/>
</dbReference>
<feature type="chain" id="PRO_5045571028" evidence="5">
    <location>
        <begin position="25"/>
        <end position="149"/>
    </location>
</feature>
<keyword evidence="3 4" id="KW-0408">Iron</keyword>
<gene>
    <name evidence="7" type="ORF">QO002_004935</name>
</gene>
<keyword evidence="1 4" id="KW-0349">Heme</keyword>
<evidence type="ECO:0000313" key="8">
    <source>
        <dbReference type="Proteomes" id="UP001230207"/>
    </source>
</evidence>
<dbReference type="Proteomes" id="UP001230207">
    <property type="component" value="Unassembled WGS sequence"/>
</dbReference>
<name>A0ABU0BWU9_9HYPH</name>
<dbReference type="InterPro" id="IPR036909">
    <property type="entry name" value="Cyt_c-like_dom_sf"/>
</dbReference>
<evidence type="ECO:0000256" key="2">
    <source>
        <dbReference type="ARBA" id="ARBA00022723"/>
    </source>
</evidence>
<evidence type="ECO:0000256" key="5">
    <source>
        <dbReference type="SAM" id="SignalP"/>
    </source>
</evidence>
<dbReference type="Gene3D" id="1.10.760.10">
    <property type="entry name" value="Cytochrome c-like domain"/>
    <property type="match status" value="1"/>
</dbReference>
<organism evidence="7 8">
    <name type="scientific">Pararhizobium capsulatum DSM 1112</name>
    <dbReference type="NCBI Taxonomy" id="1121113"/>
    <lineage>
        <taxon>Bacteria</taxon>
        <taxon>Pseudomonadati</taxon>
        <taxon>Pseudomonadota</taxon>
        <taxon>Alphaproteobacteria</taxon>
        <taxon>Hyphomicrobiales</taxon>
        <taxon>Rhizobiaceae</taxon>
        <taxon>Rhizobium/Agrobacterium group</taxon>
        <taxon>Pararhizobium</taxon>
    </lineage>
</organism>
<protein>
    <submittedName>
        <fullName evidence="7">Mono/diheme cytochrome c family protein</fullName>
    </submittedName>
</protein>
<dbReference type="InterPro" id="IPR009056">
    <property type="entry name" value="Cyt_c-like_dom"/>
</dbReference>
<evidence type="ECO:0000256" key="3">
    <source>
        <dbReference type="ARBA" id="ARBA00023004"/>
    </source>
</evidence>
<dbReference type="PROSITE" id="PS51007">
    <property type="entry name" value="CYTC"/>
    <property type="match status" value="1"/>
</dbReference>
<feature type="domain" description="Cytochrome c" evidence="6">
    <location>
        <begin position="22"/>
        <end position="100"/>
    </location>
</feature>
<reference evidence="7 8" key="1">
    <citation type="submission" date="2023-07" db="EMBL/GenBank/DDBJ databases">
        <title>Genomic Encyclopedia of Type Strains, Phase IV (KMG-IV): sequencing the most valuable type-strain genomes for metagenomic binning, comparative biology and taxonomic classification.</title>
        <authorList>
            <person name="Goeker M."/>
        </authorList>
    </citation>
    <scope>NUCLEOTIDE SEQUENCE [LARGE SCALE GENOMIC DNA]</scope>
    <source>
        <strain evidence="7 8">DSM 1112</strain>
    </source>
</reference>
<evidence type="ECO:0000313" key="7">
    <source>
        <dbReference type="EMBL" id="MDQ0322729.1"/>
    </source>
</evidence>